<sequence length="463" mass="51142">MVEAQKYRIEQEMTNLVNELDRSYLRKMQGDMHRCAANCCDDQQSSLERVHGCIEKCTTPLNQANNYVQNEINHLQNRLQRCVMDCNDSARDRLGPDPSQDTIDKATIQFENCAVKCVDKHIGLIPGMMKAMKKVLASGKPPPVNGVLVETLFPPIIPSCGCGIIDSCGYQSQCGYSAINYVSDGVDICRTPFVPDYMYPTNAIDIVTPVCDCSCDRYDLICSRATIPPLPPVIGCSKYLPAMNYLILSFMLTLALSDNTYARYQRRSPKTPYMSGIQNILGPANERLIASKRKPIAEVVTRNQMGMPNTLMARDGMPNMRAIQPKCPCQTEPMYQRIQEIPTIPAIPTIPSPYMTVPNVPLIQPPLAAPSGPVAFPERPVVFPERPVVFPPVPEITLPYPAPPVLQEPCPCREPAALVSPFLPAASPVSALAPPTSNLLPPVIPSQNRHHFLRKIPIPPPTL</sequence>
<dbReference type="PANTHER" id="PTHR21096">
    <property type="entry name" value="PROTEIN FAM136A"/>
    <property type="match status" value="1"/>
</dbReference>
<organism evidence="2 3">
    <name type="scientific">Danaus chrysippus</name>
    <name type="common">African queen</name>
    <dbReference type="NCBI Taxonomy" id="151541"/>
    <lineage>
        <taxon>Eukaryota</taxon>
        <taxon>Metazoa</taxon>
        <taxon>Ecdysozoa</taxon>
        <taxon>Arthropoda</taxon>
        <taxon>Hexapoda</taxon>
        <taxon>Insecta</taxon>
        <taxon>Pterygota</taxon>
        <taxon>Neoptera</taxon>
        <taxon>Endopterygota</taxon>
        <taxon>Lepidoptera</taxon>
        <taxon>Glossata</taxon>
        <taxon>Ditrysia</taxon>
        <taxon>Papilionoidea</taxon>
        <taxon>Nymphalidae</taxon>
        <taxon>Danainae</taxon>
        <taxon>Danaini</taxon>
        <taxon>Danaina</taxon>
        <taxon>Danaus</taxon>
        <taxon>Anosia</taxon>
    </lineage>
</organism>
<comment type="caution">
    <text evidence="2">The sequence shown here is derived from an EMBL/GenBank/DDBJ whole genome shotgun (WGS) entry which is preliminary data.</text>
</comment>
<protein>
    <submittedName>
        <fullName evidence="2">(African queen) hypothetical protein</fullName>
    </submittedName>
</protein>
<gene>
    <name evidence="2" type="ORF">DCHRY22_LOCUS10475</name>
</gene>
<dbReference type="PANTHER" id="PTHR21096:SF0">
    <property type="entry name" value="PROTEIN FAM136A"/>
    <property type="match status" value="1"/>
</dbReference>
<evidence type="ECO:0000313" key="3">
    <source>
        <dbReference type="Proteomes" id="UP000789524"/>
    </source>
</evidence>
<dbReference type="Proteomes" id="UP000789524">
    <property type="component" value="Unassembled WGS sequence"/>
</dbReference>
<dbReference type="GO" id="GO:0005737">
    <property type="term" value="C:cytoplasm"/>
    <property type="evidence" value="ECO:0007669"/>
    <property type="project" value="TreeGrafter"/>
</dbReference>
<keyword evidence="3" id="KW-1185">Reference proteome</keyword>
<proteinExistence type="inferred from homology"/>
<dbReference type="OrthoDB" id="9975421at2759"/>
<reference evidence="2" key="1">
    <citation type="submission" date="2021-09" db="EMBL/GenBank/DDBJ databases">
        <authorList>
            <person name="Martin H S."/>
        </authorList>
    </citation>
    <scope>NUCLEOTIDE SEQUENCE</scope>
</reference>
<dbReference type="Pfam" id="PF05811">
    <property type="entry name" value="DUF842"/>
    <property type="match status" value="1"/>
</dbReference>
<evidence type="ECO:0000313" key="2">
    <source>
        <dbReference type="EMBL" id="CAG9573495.1"/>
    </source>
</evidence>
<dbReference type="InterPro" id="IPR008560">
    <property type="entry name" value="DUF842_euk"/>
</dbReference>
<name>A0A8J2QW47_9NEOP</name>
<dbReference type="AlphaFoldDB" id="A0A8J2QW47"/>
<dbReference type="EMBL" id="CAKASE010000070">
    <property type="protein sequence ID" value="CAG9573495.1"/>
    <property type="molecule type" value="Genomic_DNA"/>
</dbReference>
<accession>A0A8J2QW47</accession>
<comment type="similarity">
    <text evidence="1">Belongs to the FAM136 family.</text>
</comment>
<evidence type="ECO:0000256" key="1">
    <source>
        <dbReference type="ARBA" id="ARBA00009952"/>
    </source>
</evidence>